<sequence>MRRVAILISIIMAGQAMAETVFEDFSGSASARWEFVADGVMGGVSQGRAEIAGSGPDAVLRLRGMVSTKNNGGFIQVRHRFANAWPADAQGLSLVTKGNGQTYYVFLKTPDLNRVWYSYRASFTASESWQTMRLPFSSFEASHDAMPQSFAPSEVRSLAVVAYGADYEADVQVKSISVY</sequence>
<dbReference type="SUPFAM" id="SSF49785">
    <property type="entry name" value="Galactose-binding domain-like"/>
    <property type="match status" value="1"/>
</dbReference>
<dbReference type="PANTHER" id="PTHR13194">
    <property type="entry name" value="COMPLEX I INTERMEDIATE-ASSOCIATED PROTEIN 30"/>
    <property type="match status" value="1"/>
</dbReference>
<dbReference type="InterPro" id="IPR013857">
    <property type="entry name" value="NADH-UbQ_OxRdtase-assoc_prot30"/>
</dbReference>
<keyword evidence="5" id="KW-1185">Reference proteome</keyword>
<evidence type="ECO:0000256" key="1">
    <source>
        <dbReference type="ARBA" id="ARBA00007884"/>
    </source>
</evidence>
<dbReference type="STRING" id="996342.SAMN05443551_2185"/>
<dbReference type="InterPro" id="IPR039131">
    <property type="entry name" value="NDUFAF1"/>
</dbReference>
<accession>A0A1M5TDN2</accession>
<dbReference type="Pfam" id="PF08547">
    <property type="entry name" value="CIA30"/>
    <property type="match status" value="1"/>
</dbReference>
<feature type="chain" id="PRO_5009913915" evidence="2">
    <location>
        <begin position="19"/>
        <end position="179"/>
    </location>
</feature>
<dbReference type="OrthoDB" id="442188at2"/>
<dbReference type="PANTHER" id="PTHR13194:SF19">
    <property type="entry name" value="NAD(P)-BINDING ROSSMANN-FOLD SUPERFAMILY PROTEIN"/>
    <property type="match status" value="1"/>
</dbReference>
<evidence type="ECO:0000313" key="5">
    <source>
        <dbReference type="Proteomes" id="UP000184221"/>
    </source>
</evidence>
<dbReference type="Proteomes" id="UP000184221">
    <property type="component" value="Unassembled WGS sequence"/>
</dbReference>
<name>A0A1M5TDN2_9RHOB</name>
<dbReference type="EMBL" id="FQXC01000003">
    <property type="protein sequence ID" value="SHH48796.1"/>
    <property type="molecule type" value="Genomic_DNA"/>
</dbReference>
<reference evidence="4 5" key="1">
    <citation type="submission" date="2016-11" db="EMBL/GenBank/DDBJ databases">
        <authorList>
            <person name="Jaros S."/>
            <person name="Januszkiewicz K."/>
            <person name="Wedrychowicz H."/>
        </authorList>
    </citation>
    <scope>NUCLEOTIDE SEQUENCE [LARGE SCALE GENOMIC DNA]</scope>
    <source>
        <strain evidence="4 5">DSM 29431</strain>
    </source>
</reference>
<keyword evidence="2" id="KW-0732">Signal</keyword>
<evidence type="ECO:0000313" key="4">
    <source>
        <dbReference type="EMBL" id="SHH48796.1"/>
    </source>
</evidence>
<gene>
    <name evidence="4" type="ORF">SAMN05443551_2185</name>
</gene>
<feature type="domain" description="NADH:ubiquinone oxidoreductase intermediate-associated protein 30" evidence="3">
    <location>
        <begin position="26"/>
        <end position="161"/>
    </location>
</feature>
<proteinExistence type="inferred from homology"/>
<comment type="similarity">
    <text evidence="1">Belongs to the CIA30 family.</text>
</comment>
<protein>
    <submittedName>
        <fullName evidence="4">Complex I intermediate-associated protein 30 (CIA30)</fullName>
    </submittedName>
</protein>
<organism evidence="4 5">
    <name type="scientific">Marivita hallyeonensis</name>
    <dbReference type="NCBI Taxonomy" id="996342"/>
    <lineage>
        <taxon>Bacteria</taxon>
        <taxon>Pseudomonadati</taxon>
        <taxon>Pseudomonadota</taxon>
        <taxon>Alphaproteobacteria</taxon>
        <taxon>Rhodobacterales</taxon>
        <taxon>Roseobacteraceae</taxon>
        <taxon>Marivita</taxon>
    </lineage>
</organism>
<dbReference type="InterPro" id="IPR008979">
    <property type="entry name" value="Galactose-bd-like_sf"/>
</dbReference>
<evidence type="ECO:0000256" key="2">
    <source>
        <dbReference type="SAM" id="SignalP"/>
    </source>
</evidence>
<evidence type="ECO:0000259" key="3">
    <source>
        <dbReference type="Pfam" id="PF08547"/>
    </source>
</evidence>
<dbReference type="Gene3D" id="2.60.120.430">
    <property type="entry name" value="Galactose-binding lectin"/>
    <property type="match status" value="1"/>
</dbReference>
<dbReference type="AlphaFoldDB" id="A0A1M5TDN2"/>
<feature type="signal peptide" evidence="2">
    <location>
        <begin position="1"/>
        <end position="18"/>
    </location>
</feature>